<dbReference type="PANTHER" id="PTHR32086">
    <property type="entry name" value="FANCONI ANEMIA GROUP D2 PROTEIN"/>
    <property type="match status" value="1"/>
</dbReference>
<evidence type="ECO:0000313" key="8">
    <source>
        <dbReference type="RefSeq" id="XP_007437862.1"/>
    </source>
</evidence>
<dbReference type="KEGG" id="pbi:103052550"/>
<organism evidence="7 8">
    <name type="scientific">Python bivittatus</name>
    <name type="common">Burmese python</name>
    <name type="synonym">Python molurus bivittatus</name>
    <dbReference type="NCBI Taxonomy" id="176946"/>
    <lineage>
        <taxon>Eukaryota</taxon>
        <taxon>Metazoa</taxon>
        <taxon>Chordata</taxon>
        <taxon>Craniata</taxon>
        <taxon>Vertebrata</taxon>
        <taxon>Euteleostomi</taxon>
        <taxon>Lepidosauria</taxon>
        <taxon>Squamata</taxon>
        <taxon>Bifurcata</taxon>
        <taxon>Unidentata</taxon>
        <taxon>Episquamata</taxon>
        <taxon>Toxicofera</taxon>
        <taxon>Serpentes</taxon>
        <taxon>Henophidia</taxon>
        <taxon>Pythonidae</taxon>
        <taxon>Python</taxon>
    </lineage>
</organism>
<evidence type="ECO:0000256" key="2">
    <source>
        <dbReference type="ARBA" id="ARBA00022499"/>
    </source>
</evidence>
<keyword evidence="2" id="KW-1017">Isopeptide bond</keyword>
<dbReference type="GO" id="GO:0031573">
    <property type="term" value="P:mitotic intra-S DNA damage checkpoint signaling"/>
    <property type="evidence" value="ECO:0007669"/>
    <property type="project" value="TreeGrafter"/>
</dbReference>
<keyword evidence="4" id="KW-0539">Nucleus</keyword>
<comment type="similarity">
    <text evidence="5">Belongs to the Fanconi anemia protein FANCD2 family.</text>
</comment>
<gene>
    <name evidence="8" type="primary">LOC103052550</name>
</gene>
<evidence type="ECO:0000256" key="1">
    <source>
        <dbReference type="ARBA" id="ARBA00004123"/>
    </source>
</evidence>
<dbReference type="Pfam" id="PF14631">
    <property type="entry name" value="FancD2"/>
    <property type="match status" value="1"/>
</dbReference>
<evidence type="ECO:0000256" key="6">
    <source>
        <dbReference type="SAM" id="MobiDB-lite"/>
    </source>
</evidence>
<keyword evidence="7" id="KW-1185">Reference proteome</keyword>
<dbReference type="OrthoDB" id="27031at2759"/>
<dbReference type="GO" id="GO:1990918">
    <property type="term" value="P:double-strand break repair involved in meiotic recombination"/>
    <property type="evidence" value="ECO:0007669"/>
    <property type="project" value="TreeGrafter"/>
</dbReference>
<dbReference type="GO" id="GO:0005634">
    <property type="term" value="C:nucleus"/>
    <property type="evidence" value="ECO:0007669"/>
    <property type="project" value="UniProtKB-SubCell"/>
</dbReference>
<protein>
    <submittedName>
        <fullName evidence="8">Fanconi anemia group D2 protein-like</fullName>
    </submittedName>
</protein>
<dbReference type="Proteomes" id="UP000695026">
    <property type="component" value="Unplaced"/>
</dbReference>
<dbReference type="GeneID" id="103052550"/>
<dbReference type="GO" id="GO:0036297">
    <property type="term" value="P:interstrand cross-link repair"/>
    <property type="evidence" value="ECO:0007669"/>
    <property type="project" value="TreeGrafter"/>
</dbReference>
<evidence type="ECO:0000256" key="5">
    <source>
        <dbReference type="ARBA" id="ARBA00093456"/>
    </source>
</evidence>
<reference evidence="8" key="1">
    <citation type="submission" date="2025-08" db="UniProtKB">
        <authorList>
            <consortium name="RefSeq"/>
        </authorList>
    </citation>
    <scope>IDENTIFICATION</scope>
    <source>
        <tissue evidence="8">Liver</tissue>
    </source>
</reference>
<dbReference type="GO" id="GO:0007129">
    <property type="term" value="P:homologous chromosome pairing at meiosis"/>
    <property type="evidence" value="ECO:0007669"/>
    <property type="project" value="TreeGrafter"/>
</dbReference>
<sequence length="212" mass="24109">MMTQLEASVRSISAGKSSDSSEIELEKLLHWNMAVRDFHILVNLVKVFDSRPVLSVCLKYGRLFIETFLKFGMPLLDYSFKKHREDVQSLLKTLQLSTRQLHHMCGHSKIHQDTGLTSHVPLLKKSLELFVYRVKAMLALNHCQEAFWVGILKNRDLQGEEILSQGSQVTEAEETEISTLSRKDPGEAVEEKEDSQSEGRTDTNDSDEDSSD</sequence>
<name>A0A9F2R6J8_PYTBI</name>
<dbReference type="InterPro" id="IPR029448">
    <property type="entry name" value="FANCD2"/>
</dbReference>
<dbReference type="AlphaFoldDB" id="A0A9F2R6J8"/>
<dbReference type="PANTHER" id="PTHR32086:SF0">
    <property type="entry name" value="FANCONI ANEMIA GROUP D2 PROTEIN"/>
    <property type="match status" value="1"/>
</dbReference>
<evidence type="ECO:0000256" key="3">
    <source>
        <dbReference type="ARBA" id="ARBA00022843"/>
    </source>
</evidence>
<proteinExistence type="inferred from homology"/>
<dbReference type="GO" id="GO:0070182">
    <property type="term" value="F:DNA polymerase binding"/>
    <property type="evidence" value="ECO:0007669"/>
    <property type="project" value="TreeGrafter"/>
</dbReference>
<feature type="compositionally biased region" description="Basic and acidic residues" evidence="6">
    <location>
        <begin position="194"/>
        <end position="203"/>
    </location>
</feature>
<comment type="subcellular location">
    <subcellularLocation>
        <location evidence="1">Nucleus</location>
    </subcellularLocation>
</comment>
<dbReference type="OMA" id="NECTEAF"/>
<accession>A0A9F2R6J8</accession>
<dbReference type="GO" id="GO:0000793">
    <property type="term" value="C:condensed chromosome"/>
    <property type="evidence" value="ECO:0007669"/>
    <property type="project" value="TreeGrafter"/>
</dbReference>
<evidence type="ECO:0000313" key="7">
    <source>
        <dbReference type="Proteomes" id="UP000695026"/>
    </source>
</evidence>
<evidence type="ECO:0000256" key="4">
    <source>
        <dbReference type="ARBA" id="ARBA00023242"/>
    </source>
</evidence>
<dbReference type="RefSeq" id="XP_007437862.1">
    <property type="nucleotide sequence ID" value="XM_007437800.3"/>
</dbReference>
<feature type="region of interest" description="Disordered" evidence="6">
    <location>
        <begin position="164"/>
        <end position="212"/>
    </location>
</feature>
<keyword evidence="3" id="KW-0832">Ubl conjugation</keyword>